<proteinExistence type="predicted"/>
<comment type="caution">
    <text evidence="1">The sequence shown here is derived from an EMBL/GenBank/DDBJ whole genome shotgun (WGS) entry which is preliminary data.</text>
</comment>
<gene>
    <name evidence="1" type="ORF">D8674_022523</name>
</gene>
<reference evidence="1 2" key="1">
    <citation type="submission" date="2019-09" db="EMBL/GenBank/DDBJ databases">
        <authorList>
            <person name="Ou C."/>
        </authorList>
    </citation>
    <scope>NUCLEOTIDE SEQUENCE [LARGE SCALE GENOMIC DNA]</scope>
    <source>
        <strain evidence="1">S2</strain>
        <tissue evidence="1">Leaf</tissue>
    </source>
</reference>
<keyword evidence="2" id="KW-1185">Reference proteome</keyword>
<accession>A0A5N5GK63</accession>
<name>A0A5N5GK63_9ROSA</name>
<dbReference type="AlphaFoldDB" id="A0A5N5GK63"/>
<reference evidence="1 2" key="3">
    <citation type="submission" date="2019-11" db="EMBL/GenBank/DDBJ databases">
        <title>A de novo genome assembly of a pear dwarfing rootstock.</title>
        <authorList>
            <person name="Wang F."/>
            <person name="Wang J."/>
            <person name="Li S."/>
            <person name="Zhang Y."/>
            <person name="Fang M."/>
            <person name="Ma L."/>
            <person name="Zhao Y."/>
            <person name="Jiang S."/>
        </authorList>
    </citation>
    <scope>NUCLEOTIDE SEQUENCE [LARGE SCALE GENOMIC DNA]</scope>
    <source>
        <strain evidence="1">S2</strain>
        <tissue evidence="1">Leaf</tissue>
    </source>
</reference>
<evidence type="ECO:0000313" key="2">
    <source>
        <dbReference type="Proteomes" id="UP000327157"/>
    </source>
</evidence>
<dbReference type="Proteomes" id="UP000327157">
    <property type="component" value="Chromosome 3"/>
</dbReference>
<protein>
    <submittedName>
        <fullName evidence="1">Uncharacterized protein</fullName>
    </submittedName>
</protein>
<evidence type="ECO:0000313" key="1">
    <source>
        <dbReference type="EMBL" id="KAB2615935.1"/>
    </source>
</evidence>
<reference evidence="2" key="2">
    <citation type="submission" date="2019-10" db="EMBL/GenBank/DDBJ databases">
        <title>A de novo genome assembly of a pear dwarfing rootstock.</title>
        <authorList>
            <person name="Wang F."/>
            <person name="Wang J."/>
            <person name="Li S."/>
            <person name="Zhang Y."/>
            <person name="Fang M."/>
            <person name="Ma L."/>
            <person name="Zhao Y."/>
            <person name="Jiang S."/>
        </authorList>
    </citation>
    <scope>NUCLEOTIDE SEQUENCE [LARGE SCALE GENOMIC DNA]</scope>
</reference>
<dbReference type="EMBL" id="SMOL01000402">
    <property type="protein sequence ID" value="KAB2615935.1"/>
    <property type="molecule type" value="Genomic_DNA"/>
</dbReference>
<sequence>MSIKESCLMMERAIYAKGEFQDVPSESHEMWELLDEVSDADKGKLLAKKLGKMARGGGGWPSTAASLP</sequence>
<organism evidence="1 2">
    <name type="scientific">Pyrus ussuriensis x Pyrus communis</name>
    <dbReference type="NCBI Taxonomy" id="2448454"/>
    <lineage>
        <taxon>Eukaryota</taxon>
        <taxon>Viridiplantae</taxon>
        <taxon>Streptophyta</taxon>
        <taxon>Embryophyta</taxon>
        <taxon>Tracheophyta</taxon>
        <taxon>Spermatophyta</taxon>
        <taxon>Magnoliopsida</taxon>
        <taxon>eudicotyledons</taxon>
        <taxon>Gunneridae</taxon>
        <taxon>Pentapetalae</taxon>
        <taxon>rosids</taxon>
        <taxon>fabids</taxon>
        <taxon>Rosales</taxon>
        <taxon>Rosaceae</taxon>
        <taxon>Amygdaloideae</taxon>
        <taxon>Maleae</taxon>
        <taxon>Pyrus</taxon>
    </lineage>
</organism>